<dbReference type="CDD" id="cd18808">
    <property type="entry name" value="SF1_C_Upf1"/>
    <property type="match status" value="1"/>
</dbReference>
<reference evidence="9 10" key="1">
    <citation type="submission" date="2019-03" db="EMBL/GenBank/DDBJ databases">
        <title>Genomic Encyclopedia of Type Strains, Phase IV (KMG-IV): sequencing the most valuable type-strain genomes for metagenomic binning, comparative biology and taxonomic classification.</title>
        <authorList>
            <person name="Goeker M."/>
        </authorList>
    </citation>
    <scope>NUCLEOTIDE SEQUENCE [LARGE SCALE GENOMIC DNA]</scope>
    <source>
        <strain evidence="9 10">DSM 15505</strain>
    </source>
</reference>
<evidence type="ECO:0000256" key="2">
    <source>
        <dbReference type="ARBA" id="ARBA00022741"/>
    </source>
</evidence>
<dbReference type="SUPFAM" id="SSF52540">
    <property type="entry name" value="P-loop containing nucleoside triphosphate hydrolases"/>
    <property type="match status" value="2"/>
</dbReference>
<evidence type="ECO:0000313" key="9">
    <source>
        <dbReference type="EMBL" id="TDT44557.1"/>
    </source>
</evidence>
<feature type="domain" description="DNA2/NAM7 helicase-like C-terminal" evidence="8">
    <location>
        <begin position="655"/>
        <end position="847"/>
    </location>
</feature>
<evidence type="ECO:0000256" key="6">
    <source>
        <dbReference type="SAM" id="MobiDB-lite"/>
    </source>
</evidence>
<dbReference type="InterPro" id="IPR041679">
    <property type="entry name" value="DNA2/NAM7-like_C"/>
</dbReference>
<dbReference type="Pfam" id="PF13086">
    <property type="entry name" value="AAA_11"/>
    <property type="match status" value="2"/>
</dbReference>
<dbReference type="GO" id="GO:0043139">
    <property type="term" value="F:5'-3' DNA helicase activity"/>
    <property type="evidence" value="ECO:0007669"/>
    <property type="project" value="TreeGrafter"/>
</dbReference>
<keyword evidence="2" id="KW-0547">Nucleotide-binding</keyword>
<feature type="compositionally biased region" description="Polar residues" evidence="6">
    <location>
        <begin position="69"/>
        <end position="78"/>
    </location>
</feature>
<dbReference type="PANTHER" id="PTHR43788:SF8">
    <property type="entry name" value="DNA-BINDING PROTEIN SMUBP-2"/>
    <property type="match status" value="1"/>
</dbReference>
<comment type="caution">
    <text evidence="9">The sequence shown here is derived from an EMBL/GenBank/DDBJ whole genome shotgun (WGS) entry which is preliminary data.</text>
</comment>
<evidence type="ECO:0000256" key="3">
    <source>
        <dbReference type="ARBA" id="ARBA00022801"/>
    </source>
</evidence>
<keyword evidence="5" id="KW-0067">ATP-binding</keyword>
<gene>
    <name evidence="9" type="ORF">DES49_0668</name>
</gene>
<dbReference type="Pfam" id="PF13087">
    <property type="entry name" value="AAA_12"/>
    <property type="match status" value="1"/>
</dbReference>
<evidence type="ECO:0000259" key="7">
    <source>
        <dbReference type="Pfam" id="PF13086"/>
    </source>
</evidence>
<keyword evidence="4" id="KW-0347">Helicase</keyword>
<proteinExistence type="inferred from homology"/>
<evidence type="ECO:0000256" key="5">
    <source>
        <dbReference type="ARBA" id="ARBA00022840"/>
    </source>
</evidence>
<dbReference type="Gene3D" id="3.40.50.300">
    <property type="entry name" value="P-loop containing nucleotide triphosphate hydrolases"/>
    <property type="match status" value="2"/>
</dbReference>
<dbReference type="InterPro" id="IPR047187">
    <property type="entry name" value="SF1_C_Upf1"/>
</dbReference>
<dbReference type="InterPro" id="IPR027417">
    <property type="entry name" value="P-loop_NTPase"/>
</dbReference>
<dbReference type="PANTHER" id="PTHR43788">
    <property type="entry name" value="DNA2/NAM7 HELICASE FAMILY MEMBER"/>
    <property type="match status" value="1"/>
</dbReference>
<feature type="domain" description="DNA2/NAM7 helicase helicase" evidence="7">
    <location>
        <begin position="338"/>
        <end position="427"/>
    </location>
</feature>
<dbReference type="AlphaFoldDB" id="A0A4R7K3A0"/>
<keyword evidence="10" id="KW-1185">Reference proteome</keyword>
<dbReference type="EMBL" id="SOAX01000001">
    <property type="protein sequence ID" value="TDT44557.1"/>
    <property type="molecule type" value="Genomic_DNA"/>
</dbReference>
<organism evidence="9 10">
    <name type="scientific">Halospina denitrificans</name>
    <dbReference type="NCBI Taxonomy" id="332522"/>
    <lineage>
        <taxon>Bacteria</taxon>
        <taxon>Pseudomonadati</taxon>
        <taxon>Pseudomonadota</taxon>
        <taxon>Gammaproteobacteria</taxon>
        <taxon>Halospina</taxon>
    </lineage>
</organism>
<protein>
    <submittedName>
        <fullName evidence="9">AAA domain-containing protein</fullName>
    </submittedName>
</protein>
<dbReference type="InterPro" id="IPR050534">
    <property type="entry name" value="Coronavir_polyprotein_1ab"/>
</dbReference>
<dbReference type="GO" id="GO:0005524">
    <property type="term" value="F:ATP binding"/>
    <property type="evidence" value="ECO:0007669"/>
    <property type="project" value="UniProtKB-KW"/>
</dbReference>
<feature type="domain" description="DNA2/NAM7 helicase helicase" evidence="7">
    <location>
        <begin position="223"/>
        <end position="329"/>
    </location>
</feature>
<accession>A0A4R7K3A0</accession>
<feature type="region of interest" description="Disordered" evidence="6">
    <location>
        <begin position="67"/>
        <end position="100"/>
    </location>
</feature>
<dbReference type="GO" id="GO:0016787">
    <property type="term" value="F:hydrolase activity"/>
    <property type="evidence" value="ECO:0007669"/>
    <property type="project" value="UniProtKB-KW"/>
</dbReference>
<evidence type="ECO:0000256" key="1">
    <source>
        <dbReference type="ARBA" id="ARBA00007913"/>
    </source>
</evidence>
<name>A0A4R7K3A0_9GAMM</name>
<keyword evidence="3" id="KW-0378">Hydrolase</keyword>
<dbReference type="InterPro" id="IPR041677">
    <property type="entry name" value="DNA2/NAM7_AAA_11"/>
</dbReference>
<evidence type="ECO:0000256" key="4">
    <source>
        <dbReference type="ARBA" id="ARBA00022806"/>
    </source>
</evidence>
<evidence type="ECO:0000313" key="10">
    <source>
        <dbReference type="Proteomes" id="UP000295830"/>
    </source>
</evidence>
<sequence length="873" mass="99255">MFFDQSKGRFNVALLHYQNLGVGRPDVLMKKAFFGLKTFNDFLNQTKKYMESDAALVRLAWKDGLPPGSKSSDSSQEKQGIWIQLEEPRDRPNEPESSFRAFMDENNREVFAVEVAEDEEKRAFGPNAFRKNNSIQVIDRDVENYQLLLEHRPSSSQLILKPETYTLRRQLEALRRLQDSPSNAHVPILRLFESLDHAEWLPLIQESVGNWRVLTDETREGTDEQRQFVNIALATPDFAFLEGPPGSGKTTAICELILESVSRGHRVLLCASTHVAVDNVLERLMDEQNPHRDMMIPVRVGDSSRISEKARPWQLDTFVKTERRRLLSKLRETVPRTESQEALLDTLRHGNSDIERMVLDSANLVCGTTIGILQHPDIKNQRQHSAHFDTLIVDEASKTTFQEFLVPALLAKRWVIVGDPKQLSPYVDGAALACNIETCLPDNVAREACVDVFLATHRNLNKHRVAVVASNSEADKNKYLSQAQANDVNIAGASDGEAPFSSIILDSESELETHFDNLPLDTKTVRARPAALNPLRRQVSAWKRINREEKVTELPEWSEELSWRLASLYEQRFAEDPESGVRSKTAGKYRGEIVNLLPAGDLASEWKSVPEAINRIRRVALPSILESLRHGFDRDQQQKHGTALSDGLPADVLASRHVLLSTQHRMHDEIAEFSRSYIYQGKALQTPVDMTNRRNWGYSRHAHRALWLEVNSRFQRKTNSNPGEAKTVLDEITAFDHWAKQNPPPDKAPWVVAVLAFYRGQEREIRNHLQRWSGMRGKTRHFHRGDKQKPYLEIELCTVDRFQGHEADMVLISLANDHPTSFLESPNRLNVALTRARYQRIVIGNRKAMRKAKQSVLGTFAGTEVWGLPGGGH</sequence>
<evidence type="ECO:0000259" key="8">
    <source>
        <dbReference type="Pfam" id="PF13087"/>
    </source>
</evidence>
<comment type="similarity">
    <text evidence="1">Belongs to the DNA2/NAM7 helicase family.</text>
</comment>
<dbReference type="Proteomes" id="UP000295830">
    <property type="component" value="Unassembled WGS sequence"/>
</dbReference>